<dbReference type="AlphaFoldDB" id="A0A4Q5KYB1"/>
<organism evidence="5 8">
    <name type="scientific">Aliivibrio finisterrensis</name>
    <dbReference type="NCBI Taxonomy" id="511998"/>
    <lineage>
        <taxon>Bacteria</taxon>
        <taxon>Pseudomonadati</taxon>
        <taxon>Pseudomonadota</taxon>
        <taxon>Gammaproteobacteria</taxon>
        <taxon>Vibrionales</taxon>
        <taxon>Vibrionaceae</taxon>
        <taxon>Aliivibrio</taxon>
    </lineage>
</organism>
<reference evidence="7 8" key="1">
    <citation type="submission" date="2019-02" db="EMBL/GenBank/DDBJ databases">
        <title>Genome sequences of Aliivibrio finisterrensis strains from farmed Atlantic salmon.</title>
        <authorList>
            <person name="Bowman J.P."/>
        </authorList>
    </citation>
    <scope>NUCLEOTIDE SEQUENCE [LARGE SCALE GENOMIC DNA]</scope>
    <source>
        <strain evidence="6 9">A21</strain>
        <strain evidence="4 7">A32</strain>
        <strain evidence="5 8">A46</strain>
    </source>
</reference>
<comment type="caution">
    <text evidence="5">The sequence shown here is derived from an EMBL/GenBank/DDBJ whole genome shotgun (WGS) entry which is preliminary data.</text>
</comment>
<dbReference type="InterPro" id="IPR024370">
    <property type="entry name" value="PBP_domain"/>
</dbReference>
<evidence type="ECO:0000313" key="5">
    <source>
        <dbReference type="EMBL" id="RYU53355.1"/>
    </source>
</evidence>
<evidence type="ECO:0000313" key="7">
    <source>
        <dbReference type="Proteomes" id="UP000293465"/>
    </source>
</evidence>
<keyword evidence="9" id="KW-1185">Reference proteome</keyword>
<gene>
    <name evidence="4" type="ORF">ERW49_11820</name>
    <name evidence="6" type="ORF">ERW53_04815</name>
    <name evidence="5" type="ORF">ERW57_04295</name>
</gene>
<dbReference type="EMBL" id="SEZN01000006">
    <property type="protein sequence ID" value="RYU65861.1"/>
    <property type="molecule type" value="Genomic_DNA"/>
</dbReference>
<dbReference type="Pfam" id="PF12849">
    <property type="entry name" value="PBP_like_2"/>
    <property type="match status" value="1"/>
</dbReference>
<dbReference type="GeneID" id="56275745"/>
<evidence type="ECO:0000259" key="3">
    <source>
        <dbReference type="Pfam" id="PF12849"/>
    </source>
</evidence>
<dbReference type="Proteomes" id="UP000293465">
    <property type="component" value="Unassembled WGS sequence"/>
</dbReference>
<evidence type="ECO:0000313" key="4">
    <source>
        <dbReference type="EMBL" id="RYU45979.1"/>
    </source>
</evidence>
<proteinExistence type="predicted"/>
<dbReference type="InterPro" id="IPR050811">
    <property type="entry name" value="Phosphate_ABC_transporter"/>
</dbReference>
<evidence type="ECO:0000256" key="1">
    <source>
        <dbReference type="ARBA" id="ARBA00022729"/>
    </source>
</evidence>
<dbReference type="EMBL" id="SEZJ01000009">
    <property type="protein sequence ID" value="RYU45979.1"/>
    <property type="molecule type" value="Genomic_DNA"/>
</dbReference>
<dbReference type="Gene3D" id="3.40.190.10">
    <property type="entry name" value="Periplasmic binding protein-like II"/>
    <property type="match status" value="2"/>
</dbReference>
<dbReference type="Proteomes" id="UP000294063">
    <property type="component" value="Unassembled WGS sequence"/>
</dbReference>
<evidence type="ECO:0000313" key="6">
    <source>
        <dbReference type="EMBL" id="RYU65861.1"/>
    </source>
</evidence>
<protein>
    <submittedName>
        <fullName evidence="5">Phosphate ABC transporter substrate-binding protein</fullName>
    </submittedName>
</protein>
<dbReference type="PANTHER" id="PTHR30570:SF1">
    <property type="entry name" value="PHOSPHATE-BINDING PROTEIN PSTS"/>
    <property type="match status" value="1"/>
</dbReference>
<evidence type="ECO:0000313" key="8">
    <source>
        <dbReference type="Proteomes" id="UP000294063"/>
    </source>
</evidence>
<dbReference type="Proteomes" id="UP000294166">
    <property type="component" value="Unassembled WGS sequence"/>
</dbReference>
<name>A0A4Q5KYB1_9GAMM</name>
<feature type="domain" description="PBP" evidence="3">
    <location>
        <begin position="26"/>
        <end position="258"/>
    </location>
</feature>
<evidence type="ECO:0000313" key="9">
    <source>
        <dbReference type="Proteomes" id="UP000294166"/>
    </source>
</evidence>
<accession>A0A4Q5KYB1</accession>
<evidence type="ECO:0000256" key="2">
    <source>
        <dbReference type="SAM" id="SignalP"/>
    </source>
</evidence>
<dbReference type="RefSeq" id="WP_130048105.1">
    <property type="nucleotide sequence ID" value="NZ_SEZJ01000009.1"/>
</dbReference>
<dbReference type="OrthoDB" id="9790048at2"/>
<dbReference type="SUPFAM" id="SSF53850">
    <property type="entry name" value="Periplasmic binding protein-like II"/>
    <property type="match status" value="1"/>
</dbReference>
<feature type="signal peptide" evidence="2">
    <location>
        <begin position="1"/>
        <end position="22"/>
    </location>
</feature>
<dbReference type="EMBL" id="SEZK01000004">
    <property type="protein sequence ID" value="RYU53355.1"/>
    <property type="molecule type" value="Genomic_DNA"/>
</dbReference>
<dbReference type="CDD" id="cd13653">
    <property type="entry name" value="PBP2_phosphate_like_1"/>
    <property type="match status" value="1"/>
</dbReference>
<dbReference type="PANTHER" id="PTHR30570">
    <property type="entry name" value="PERIPLASMIC PHOSPHATE BINDING COMPONENT OF PHOSPHATE ABC TRANSPORTER"/>
    <property type="match status" value="1"/>
</dbReference>
<feature type="chain" id="PRO_5044608293" evidence="2">
    <location>
        <begin position="23"/>
        <end position="273"/>
    </location>
</feature>
<keyword evidence="1 2" id="KW-0732">Signal</keyword>
<sequence length="273" mass="29865">MFKALSYTTFITGLLFSSTLFAADNNMVIAGSTSVSTLLEPFIEEYNQATKPSIDLQSIGSSAGITMLENNIVSLAISSRQLTPKEKLSLSSNLIAYDAIAIITHPDNPINNLSADNIWKIYHGDITNWKQVGGEDKEIAVITREIASGSRFSFEKHLKLTKEINSFTVSDISKKAIVVNGTSMVKSIVARNPHAIGYVSAGSIGDLAQLQVVKINGISPSTESISDKKYPLSRPFLFVYKNEDLPSDSQKFIDYINSKQSISKIKSLGYVKE</sequence>